<dbReference type="Gene3D" id="3.40.630.30">
    <property type="match status" value="1"/>
</dbReference>
<keyword evidence="1" id="KW-0812">Transmembrane</keyword>
<dbReference type="eggNOG" id="ENOG502QREC">
    <property type="taxonomic scope" value="Eukaryota"/>
</dbReference>
<dbReference type="InterPro" id="IPR016181">
    <property type="entry name" value="Acyl_CoA_acyltransferase"/>
</dbReference>
<dbReference type="SUPFAM" id="SSF55729">
    <property type="entry name" value="Acyl-CoA N-acyltransferases (Nat)"/>
    <property type="match status" value="1"/>
</dbReference>
<name>V7CB49_PHAVU</name>
<dbReference type="OMA" id="ENANERH"/>
<keyword evidence="1" id="KW-1133">Transmembrane helix</keyword>
<dbReference type="CDD" id="cd04301">
    <property type="entry name" value="NAT_SF"/>
    <property type="match status" value="1"/>
</dbReference>
<keyword evidence="1" id="KW-0472">Membrane</keyword>
<dbReference type="EMBL" id="CM002290">
    <property type="protein sequence ID" value="ESW26578.1"/>
    <property type="molecule type" value="Genomic_DNA"/>
</dbReference>
<evidence type="ECO:0000313" key="3">
    <source>
        <dbReference type="EMBL" id="ESW26578.1"/>
    </source>
</evidence>
<feature type="transmembrane region" description="Helical" evidence="1">
    <location>
        <begin position="21"/>
        <end position="39"/>
    </location>
</feature>
<dbReference type="PANTHER" id="PTHR47426:SF3">
    <property type="entry name" value="GCN5-RELATED N-ACETYLTRANSFERASE 6, CHLOROPLASTIC"/>
    <property type="match status" value="1"/>
</dbReference>
<dbReference type="OrthoDB" id="41532at2759"/>
<keyword evidence="4" id="KW-1185">Reference proteome</keyword>
<evidence type="ECO:0000259" key="2">
    <source>
        <dbReference type="PROSITE" id="PS51186"/>
    </source>
</evidence>
<feature type="domain" description="N-acetyltransferase" evidence="2">
    <location>
        <begin position="170"/>
        <end position="334"/>
    </location>
</feature>
<sequence length="334" mass="39601">MRRKKQKKKEERLIWERKRDWFLFLLLPIQDTNHFLLLYRQTIMPSISSTIHVPHFHNSGSSKWPRIALSLPMTTDFDFLIPKKKKEVSVQLSTLKPPVSRRETVRFCNFNLGRFQPSPHEMEPHDRFEFGDFIAREAFLDEEYWIAAWLRAENEWEDRTERYHTDTEFAHYRKKIYARKEFAKIKKRCKEPQHGHSYTCIITEMKPEKGKKRIVIRSVVGTLDLNIRYLLLGETFPGELVDAPRFSKVNRTPTSRYGYIANLCVSKPYRRKAIASNMVSFTVEYAKSRGVERLYVHVDANNDPAVALYQKLGFEVVENPLLIKSPYDLLRLQM</sequence>
<dbReference type="Gramene" id="ESW26578">
    <property type="protein sequence ID" value="ESW26578"/>
    <property type="gene ID" value="PHAVU_003G131100g"/>
</dbReference>
<dbReference type="Proteomes" id="UP000000226">
    <property type="component" value="Chromosome 3"/>
</dbReference>
<dbReference type="STRING" id="3885.V7CB49"/>
<gene>
    <name evidence="3" type="ORF">PHAVU_003G131100g</name>
</gene>
<reference evidence="4" key="1">
    <citation type="journal article" date="2014" name="Nat. Genet.">
        <title>A reference genome for common bean and genome-wide analysis of dual domestications.</title>
        <authorList>
            <person name="Schmutz J."/>
            <person name="McClean P.E."/>
            <person name="Mamidi S."/>
            <person name="Wu G.A."/>
            <person name="Cannon S.B."/>
            <person name="Grimwood J."/>
            <person name="Jenkins J."/>
            <person name="Shu S."/>
            <person name="Song Q."/>
            <person name="Chavarro C."/>
            <person name="Torres-Torres M."/>
            <person name="Geffroy V."/>
            <person name="Moghaddam S.M."/>
            <person name="Gao D."/>
            <person name="Abernathy B."/>
            <person name="Barry K."/>
            <person name="Blair M."/>
            <person name="Brick M.A."/>
            <person name="Chovatia M."/>
            <person name="Gepts P."/>
            <person name="Goodstein D.M."/>
            <person name="Gonzales M."/>
            <person name="Hellsten U."/>
            <person name="Hyten D.L."/>
            <person name="Jia G."/>
            <person name="Kelly J.D."/>
            <person name="Kudrna D."/>
            <person name="Lee R."/>
            <person name="Richard M.M."/>
            <person name="Miklas P.N."/>
            <person name="Osorno J.M."/>
            <person name="Rodrigues J."/>
            <person name="Thareau V."/>
            <person name="Urrea C.A."/>
            <person name="Wang M."/>
            <person name="Yu Y."/>
            <person name="Zhang M."/>
            <person name="Wing R.A."/>
            <person name="Cregan P.B."/>
            <person name="Rokhsar D.S."/>
            <person name="Jackson S.A."/>
        </authorList>
    </citation>
    <scope>NUCLEOTIDE SEQUENCE [LARGE SCALE GENOMIC DNA]</scope>
    <source>
        <strain evidence="4">cv. G19833</strain>
    </source>
</reference>
<evidence type="ECO:0000256" key="1">
    <source>
        <dbReference type="SAM" id="Phobius"/>
    </source>
</evidence>
<evidence type="ECO:0000313" key="4">
    <source>
        <dbReference type="Proteomes" id="UP000000226"/>
    </source>
</evidence>
<dbReference type="Pfam" id="PF00583">
    <property type="entry name" value="Acetyltransf_1"/>
    <property type="match status" value="1"/>
</dbReference>
<protein>
    <recommendedName>
        <fullName evidence="2">N-acetyltransferase domain-containing protein</fullName>
    </recommendedName>
</protein>
<dbReference type="InterPro" id="IPR000182">
    <property type="entry name" value="GNAT_dom"/>
</dbReference>
<dbReference type="GO" id="GO:0016747">
    <property type="term" value="F:acyltransferase activity, transferring groups other than amino-acyl groups"/>
    <property type="evidence" value="ECO:0007669"/>
    <property type="project" value="InterPro"/>
</dbReference>
<dbReference type="AlphaFoldDB" id="V7CB49"/>
<proteinExistence type="predicted"/>
<accession>V7CB49</accession>
<dbReference type="PANTHER" id="PTHR47426">
    <property type="entry name" value="ACYL-COA N-ACYLTRANSFERASES (NAT) SUPERFAMILY PROTEIN"/>
    <property type="match status" value="1"/>
</dbReference>
<organism evidence="3 4">
    <name type="scientific">Phaseolus vulgaris</name>
    <name type="common">Kidney bean</name>
    <name type="synonym">French bean</name>
    <dbReference type="NCBI Taxonomy" id="3885"/>
    <lineage>
        <taxon>Eukaryota</taxon>
        <taxon>Viridiplantae</taxon>
        <taxon>Streptophyta</taxon>
        <taxon>Embryophyta</taxon>
        <taxon>Tracheophyta</taxon>
        <taxon>Spermatophyta</taxon>
        <taxon>Magnoliopsida</taxon>
        <taxon>eudicotyledons</taxon>
        <taxon>Gunneridae</taxon>
        <taxon>Pentapetalae</taxon>
        <taxon>rosids</taxon>
        <taxon>fabids</taxon>
        <taxon>Fabales</taxon>
        <taxon>Fabaceae</taxon>
        <taxon>Papilionoideae</taxon>
        <taxon>50 kb inversion clade</taxon>
        <taxon>NPAAA clade</taxon>
        <taxon>indigoferoid/millettioid clade</taxon>
        <taxon>Phaseoleae</taxon>
        <taxon>Phaseolus</taxon>
    </lineage>
</organism>
<dbReference type="PROSITE" id="PS51186">
    <property type="entry name" value="GNAT"/>
    <property type="match status" value="1"/>
</dbReference>